<feature type="transmembrane region" description="Helical" evidence="6">
    <location>
        <begin position="31"/>
        <end position="49"/>
    </location>
</feature>
<dbReference type="SUPFAM" id="SSF81411">
    <property type="entry name" value="Mitochondrial cytochrome c oxidase subunit VIa"/>
    <property type="match status" value="1"/>
</dbReference>
<comment type="subcellular location">
    <subcellularLocation>
        <location evidence="1">Mitochondrion inner membrane</location>
    </subcellularLocation>
</comment>
<dbReference type="GO" id="GO:0006123">
    <property type="term" value="P:mitochondrial electron transport, cytochrome c to oxygen"/>
    <property type="evidence" value="ECO:0007669"/>
    <property type="project" value="TreeGrafter"/>
</dbReference>
<keyword evidence="6" id="KW-0812">Transmembrane</keyword>
<keyword evidence="2" id="KW-0999">Mitochondrion inner membrane</keyword>
<organism evidence="7">
    <name type="scientific">Stegastes partitus</name>
    <name type="common">bicolor damselfish</name>
    <dbReference type="NCBI Taxonomy" id="144197"/>
    <lineage>
        <taxon>Eukaryota</taxon>
        <taxon>Metazoa</taxon>
        <taxon>Chordata</taxon>
        <taxon>Craniata</taxon>
        <taxon>Vertebrata</taxon>
        <taxon>Euteleostomi</taxon>
        <taxon>Actinopterygii</taxon>
        <taxon>Neopterygii</taxon>
        <taxon>Teleostei</taxon>
        <taxon>Neoteleostei</taxon>
        <taxon>Acanthomorphata</taxon>
        <taxon>Ovalentaria</taxon>
        <taxon>Pomacentridae</taxon>
        <taxon>Stegastes</taxon>
    </lineage>
</organism>
<evidence type="ECO:0000313" key="7">
    <source>
        <dbReference type="Ensembl" id="ENSSPAP00000009870.1"/>
    </source>
</evidence>
<dbReference type="GO" id="GO:0030234">
    <property type="term" value="F:enzyme regulator activity"/>
    <property type="evidence" value="ECO:0007669"/>
    <property type="project" value="TreeGrafter"/>
</dbReference>
<dbReference type="GO" id="GO:0005743">
    <property type="term" value="C:mitochondrial inner membrane"/>
    <property type="evidence" value="ECO:0007669"/>
    <property type="project" value="UniProtKB-SubCell"/>
</dbReference>
<dbReference type="PANTHER" id="PTHR11504">
    <property type="entry name" value="CYTOCHROME C OXIDASE POLYPEPTIDE VIA"/>
    <property type="match status" value="1"/>
</dbReference>
<dbReference type="GeneTree" id="ENSGT00940000165280"/>
<evidence type="ECO:0000256" key="1">
    <source>
        <dbReference type="ARBA" id="ARBA00004273"/>
    </source>
</evidence>
<dbReference type="Ensembl" id="ENSSPAT00000010047.1">
    <property type="protein sequence ID" value="ENSSPAP00000009870.1"/>
    <property type="gene ID" value="ENSSPAG00000007522.1"/>
</dbReference>
<dbReference type="AlphaFoldDB" id="A0A3B4ZNS0"/>
<proteinExistence type="predicted"/>
<dbReference type="Gene3D" id="4.10.95.10">
    <property type="entry name" value="Cytochrome c oxidase, subunit VIa"/>
    <property type="match status" value="1"/>
</dbReference>
<evidence type="ECO:0000256" key="6">
    <source>
        <dbReference type="SAM" id="Phobius"/>
    </source>
</evidence>
<keyword evidence="6" id="KW-1133">Transmembrane helix</keyword>
<protein>
    <submittedName>
        <fullName evidence="7">Cytochrome c oxidase subunit 6A, mitochondrial</fullName>
    </submittedName>
</protein>
<keyword evidence="4" id="KW-0496">Mitochondrion</keyword>
<dbReference type="InterPro" id="IPR036418">
    <property type="entry name" value="Cyt_c_oxidase_su6a_sf"/>
</dbReference>
<dbReference type="PANTHER" id="PTHR11504:SF8">
    <property type="entry name" value="CYTOCHROME C OXIDASE SUBUNIT"/>
    <property type="match status" value="1"/>
</dbReference>
<keyword evidence="3" id="KW-0809">Transit peptide</keyword>
<evidence type="ECO:0000256" key="2">
    <source>
        <dbReference type="ARBA" id="ARBA00022792"/>
    </source>
</evidence>
<evidence type="ECO:0000256" key="5">
    <source>
        <dbReference type="ARBA" id="ARBA00023136"/>
    </source>
</evidence>
<sequence length="104" mass="11346">MSLSPAALAARRVFAAASHSGEGGAKTWRILTFILAIPGVGVCMANAYLKMQAHSHEQPEFVPYPHLRIRTKVCLQLYTQSSNVIYCKSNNNTLTCLLPEISLG</sequence>
<name>A0A3B4ZNS0_9TELE</name>
<evidence type="ECO:0000256" key="3">
    <source>
        <dbReference type="ARBA" id="ARBA00022946"/>
    </source>
</evidence>
<dbReference type="STRING" id="144197.ENSSPAP00000009870"/>
<keyword evidence="5 6" id="KW-0472">Membrane</keyword>
<dbReference type="InterPro" id="IPR001349">
    <property type="entry name" value="Cyt_c_oxidase_su6a"/>
</dbReference>
<evidence type="ECO:0000256" key="4">
    <source>
        <dbReference type="ARBA" id="ARBA00023128"/>
    </source>
</evidence>
<accession>A0A3B4ZNS0</accession>
<reference evidence="7" key="1">
    <citation type="submission" date="2023-09" db="UniProtKB">
        <authorList>
            <consortium name="Ensembl"/>
        </authorList>
    </citation>
    <scope>IDENTIFICATION</scope>
</reference>